<evidence type="ECO:0000256" key="2">
    <source>
        <dbReference type="ARBA" id="ARBA00006460"/>
    </source>
</evidence>
<dbReference type="InterPro" id="IPR006592">
    <property type="entry name" value="RNA_pol_N"/>
</dbReference>
<reference evidence="18 19" key="1">
    <citation type="submission" date="2016-07" db="EMBL/GenBank/DDBJ databases">
        <title>Pervasive Adenine N6-methylation of Active Genes in Fungi.</title>
        <authorList>
            <consortium name="DOE Joint Genome Institute"/>
            <person name="Mondo S.J."/>
            <person name="Dannebaum R.O."/>
            <person name="Kuo R.C."/>
            <person name="Labutti K."/>
            <person name="Haridas S."/>
            <person name="Kuo A."/>
            <person name="Salamov A."/>
            <person name="Ahrendt S.R."/>
            <person name="Lipzen A."/>
            <person name="Sullivan W."/>
            <person name="Andreopoulos W.B."/>
            <person name="Clum A."/>
            <person name="Lindquist E."/>
            <person name="Daum C."/>
            <person name="Ramamoorthy G.K."/>
            <person name="Gryganskyi A."/>
            <person name="Culley D."/>
            <person name="Magnuson J.K."/>
            <person name="James T.Y."/>
            <person name="O'Malley M.A."/>
            <person name="Stajich J.E."/>
            <person name="Spatafora J.W."/>
            <person name="Visel A."/>
            <person name="Grigoriev I.V."/>
        </authorList>
    </citation>
    <scope>NUCLEOTIDE SEQUENCE [LARGE SCALE GENOMIC DNA]</scope>
    <source>
        <strain evidence="18 19">12-1054</strain>
    </source>
</reference>
<dbReference type="InterPro" id="IPR007066">
    <property type="entry name" value="RNA_pol_Rpb1_3"/>
</dbReference>
<keyword evidence="15" id="KW-0175">Coiled coil</keyword>
<dbReference type="Gene3D" id="3.30.70.2850">
    <property type="match status" value="1"/>
</dbReference>
<dbReference type="GO" id="GO:0046872">
    <property type="term" value="F:metal ion binding"/>
    <property type="evidence" value="ECO:0007669"/>
    <property type="project" value="UniProtKB-KW"/>
</dbReference>
<dbReference type="Gene3D" id="1.10.132.30">
    <property type="match status" value="1"/>
</dbReference>
<comment type="similarity">
    <text evidence="2 14">Belongs to the RNA polymerase beta' chain family.</text>
</comment>
<evidence type="ECO:0000259" key="17">
    <source>
        <dbReference type="SMART" id="SM00663"/>
    </source>
</evidence>
<dbReference type="Pfam" id="PF04983">
    <property type="entry name" value="RNA_pol_Rpb1_3"/>
    <property type="match status" value="1"/>
</dbReference>
<comment type="catalytic activity">
    <reaction evidence="12 14">
        <text>RNA(n) + a ribonucleoside 5'-triphosphate = RNA(n+1) + diphosphate</text>
        <dbReference type="Rhea" id="RHEA:21248"/>
        <dbReference type="Rhea" id="RHEA-COMP:14527"/>
        <dbReference type="Rhea" id="RHEA-COMP:17342"/>
        <dbReference type="ChEBI" id="CHEBI:33019"/>
        <dbReference type="ChEBI" id="CHEBI:61557"/>
        <dbReference type="ChEBI" id="CHEBI:140395"/>
        <dbReference type="EC" id="2.7.7.6"/>
    </reaction>
</comment>
<dbReference type="OMA" id="NREDYQQ"/>
<dbReference type="OrthoDB" id="270392at2759"/>
<feature type="compositionally biased region" description="Acidic residues" evidence="16">
    <location>
        <begin position="1404"/>
        <end position="1432"/>
    </location>
</feature>
<dbReference type="Pfam" id="PF00623">
    <property type="entry name" value="RNA_pol_Rpb1_2"/>
    <property type="match status" value="1"/>
</dbReference>
<protein>
    <recommendedName>
        <fullName evidence="14">DNA-directed RNA polymerase subunit</fullName>
        <ecNumber evidence="14">2.7.7.6</ecNumber>
    </recommendedName>
</protein>
<dbReference type="InterPro" id="IPR045867">
    <property type="entry name" value="DNA-dir_RpoC_beta_prime"/>
</dbReference>
<dbReference type="Gene3D" id="1.10.150.390">
    <property type="match status" value="1"/>
</dbReference>
<dbReference type="InterPro" id="IPR000722">
    <property type="entry name" value="RNA_pol_asu"/>
</dbReference>
<evidence type="ECO:0000256" key="3">
    <source>
        <dbReference type="ARBA" id="ARBA00011251"/>
    </source>
</evidence>
<dbReference type="Pfam" id="PF04998">
    <property type="entry name" value="RNA_pol_Rpb1_5"/>
    <property type="match status" value="1"/>
</dbReference>
<evidence type="ECO:0000256" key="13">
    <source>
        <dbReference type="ARBA" id="ARBA00053996"/>
    </source>
</evidence>
<evidence type="ECO:0000256" key="1">
    <source>
        <dbReference type="ARBA" id="ARBA00004123"/>
    </source>
</evidence>
<dbReference type="FunFam" id="2.40.40.20:FF:000019">
    <property type="entry name" value="DNA-directed RNA polymerase II subunit RPB1"/>
    <property type="match status" value="1"/>
</dbReference>
<evidence type="ECO:0000256" key="14">
    <source>
        <dbReference type="RuleBase" id="RU004279"/>
    </source>
</evidence>
<dbReference type="Pfam" id="PF05000">
    <property type="entry name" value="RNA_pol_Rpb1_4"/>
    <property type="match status" value="1"/>
</dbReference>
<evidence type="ECO:0000313" key="18">
    <source>
        <dbReference type="EMBL" id="ORY77786.1"/>
    </source>
</evidence>
<keyword evidence="10 14" id="KW-0804">Transcription</keyword>
<dbReference type="InterPro" id="IPR042102">
    <property type="entry name" value="RNA_pol_Rpb1_3_sf"/>
</dbReference>
<dbReference type="InterPro" id="IPR007083">
    <property type="entry name" value="RNA_pol_Rpb1_4"/>
</dbReference>
<comment type="subunit">
    <text evidence="3">Component of the RNA polymerase I (Pol I) complex consisting of at least 13 subunits.</text>
</comment>
<keyword evidence="19" id="KW-1185">Reference proteome</keyword>
<feature type="compositionally biased region" description="Acidic residues" evidence="16">
    <location>
        <begin position="277"/>
        <end position="296"/>
    </location>
</feature>
<keyword evidence="4 14" id="KW-0240">DNA-directed RNA polymerase</keyword>
<evidence type="ECO:0000256" key="8">
    <source>
        <dbReference type="ARBA" id="ARBA00022833"/>
    </source>
</evidence>
<dbReference type="SUPFAM" id="SSF64484">
    <property type="entry name" value="beta and beta-prime subunits of DNA dependent RNA-polymerase"/>
    <property type="match status" value="1"/>
</dbReference>
<dbReference type="SMART" id="SM00663">
    <property type="entry name" value="RPOLA_N"/>
    <property type="match status" value="1"/>
</dbReference>
<dbReference type="Gene3D" id="2.40.40.20">
    <property type="match status" value="1"/>
</dbReference>
<dbReference type="InterPro" id="IPR015699">
    <property type="entry name" value="DNA-dir_RNA_pol1_lsu_N"/>
</dbReference>
<dbReference type="PANTHER" id="PTHR19376:SF11">
    <property type="entry name" value="DNA-DIRECTED RNA POLYMERASE I SUBUNIT RPA1"/>
    <property type="match status" value="1"/>
</dbReference>
<feature type="coiled-coil region" evidence="15">
    <location>
        <begin position="863"/>
        <end position="890"/>
    </location>
</feature>
<name>A0A1Y2F376_PROLT</name>
<sequence>MNIATPSATSVQSVSFGTFTEEDVHKLSVIQVTTEKIFDNLQHPTHGGLYDPAMGPLMRGVSCSTCHLDERFCPGHFGHIQLPQPVYHPLFFLQLFALLRGTCLYCYSLRLSRAEVHKYVCRLTLLEHGLLLESQDFADMDFSKDEEDFLEAEESEEEEDEADKKNVSALIKRRERWMALRVKAASHKDRPTSDAAVSNARRLLIKDFLSRIASRPRCDNCQAFSPAFKKDGYAKIFEVPLAGKAKQYMDQHGRVKPDLMRLSKENAKAAAANGELENAESEDLELSEDESEEEEMQATKADKRRTPKYVFSFEVHRIIQQLFEHEPRITNLLYRGERKASPDIFFLRAVLVPPVKFRPAAKLGDQVHENIQNELLSKVLAASNRIREISVSLGDKEERLSTASRLQLEDQLTQSFVLLQHNVNSLIDSNRNPDPIGQNREHPPGIKQVLEKKEGLFRKHMMGKRVNYAARSVISPDPNIETSEIGVPPVFAKKLTYPEPVTAHNYAQMRAAVINGPFNHPGATHIQNEDGALVSLLNMPQDSRTALANQLLTPQNANGTGFDGSRIRATNKKVLRHLRDGDLVLMNRQPTLHKPSIMAHKVRVLTGEKTIRMHYANCNTYNADFDGDEMNMHLPQNENARAEAALIANTDNQYLVPTSGDPLRGLIQDHVVIAVWMTNRDTFFTRQEYHQLLYGTLRPEEETDPHVDPRIITVPAAIQKPRQLWTGKQVITTLLTNLKPVEQYGLNLESKCKVAGKYWSPDSEEGKVIFKDGALMTGILDKSQFGASAYGMVHSIYEIYGPEYAGRLLSMLGRLFTKYSQMRAFTCRMDDLRLNPEGDSWRRDLLQKGRNAGTEASSQYVGLKTADGNAKDLRDRLEEVLRDDEKLQGLDAAMKGKMNKLTSSIIDQCIPGGLLREFPHNHMQTMTVSGAKGSNVNVSQISCLLGQQELEGRRVPIMVSGKTLPSFKAFDSQAMAGGFIAGRFLTGIKPQEYYFHCMAGREGLIDTAVKTSRSGYLQRCLIKHLEGIKVNYDSTVRDADGSLIQMNYGEDSLDVIKQKHLFEFGFSASNFRALKRKYRVEEVASHPMLDVTSSGYKAMKKALKKPEKYDPVLSISNPTRAVGVISEAYHERLESYISENPENILVDRKTSKEDRSRLSGEVFRSLMHLRYQMSLVEPGEAVGILASQSVGEPSTQMTLNTFHFAGFGARNVTLGIPRLREIIMTASASIKTPTMSMKLLPSVSEEDASLFAKDQSRVLLSQLIESVEVIERLKVTSAGESKRYIIQLNLFSEKEYMDEYNVNKDQVEIVIAKRFLRALKDCTLRQIRKAGGKVPTVDDVGKTSGKTKASQDFDENVAHEAGINDEEGEDGDATDAKMHERAKMMVSYEKPDDDEEAIRKEANTADDSDLEDSIDIDMNSDEEAMDVQDGEDKDSYEVRKAMESQAAEQKKLRKEMARNANENLAKFDFNEQTGAVCRIELDYPTATAKLLMVNLVEEAANMTVVQELSGIRRCFRMPSEGLDESRLLATEGVNFKAFWNAEGVISHNDMYSNDIAAIGATYGVEAMRNAIIKEVSGVFAVYGIGVDRRHLSLIADYMTFEGGYKPFNRMGIESNPSPFLKMTYETTCTFLTQASLHGDIDTLDNPSSKIVMGKLAGVGTGAFDVLQDLSVSA</sequence>
<evidence type="ECO:0000256" key="11">
    <source>
        <dbReference type="ARBA" id="ARBA00023242"/>
    </source>
</evidence>
<dbReference type="GO" id="GO:0003899">
    <property type="term" value="F:DNA-directed RNA polymerase activity"/>
    <property type="evidence" value="ECO:0007669"/>
    <property type="project" value="UniProtKB-EC"/>
</dbReference>
<dbReference type="Pfam" id="PF04997">
    <property type="entry name" value="RNA_pol_Rpb1_1"/>
    <property type="match status" value="1"/>
</dbReference>
<evidence type="ECO:0000256" key="16">
    <source>
        <dbReference type="SAM" id="MobiDB-lite"/>
    </source>
</evidence>
<dbReference type="GO" id="GO:0003677">
    <property type="term" value="F:DNA binding"/>
    <property type="evidence" value="ECO:0007669"/>
    <property type="project" value="InterPro"/>
</dbReference>
<keyword evidence="6 14" id="KW-0548">Nucleotidyltransferase</keyword>
<dbReference type="PANTHER" id="PTHR19376">
    <property type="entry name" value="DNA-DIRECTED RNA POLYMERASE"/>
    <property type="match status" value="1"/>
</dbReference>
<feature type="region of interest" description="Disordered" evidence="16">
    <location>
        <begin position="1401"/>
        <end position="1433"/>
    </location>
</feature>
<keyword evidence="9" id="KW-0460">Magnesium</keyword>
<dbReference type="InterPro" id="IPR007081">
    <property type="entry name" value="RNA_pol_Rpb1_5"/>
</dbReference>
<feature type="region of interest" description="Disordered" evidence="16">
    <location>
        <begin position="1333"/>
        <end position="1373"/>
    </location>
</feature>
<dbReference type="GO" id="GO:0006351">
    <property type="term" value="P:DNA-templated transcription"/>
    <property type="evidence" value="ECO:0007669"/>
    <property type="project" value="InterPro"/>
</dbReference>
<dbReference type="Gene3D" id="4.10.860.120">
    <property type="entry name" value="RNA polymerase II, clamp domain"/>
    <property type="match status" value="1"/>
</dbReference>
<proteinExistence type="inferred from homology"/>
<dbReference type="CDD" id="cd01435">
    <property type="entry name" value="RNAP_I_RPA1_N"/>
    <property type="match status" value="1"/>
</dbReference>
<dbReference type="FunFam" id="1.10.150.390:FF:000005">
    <property type="entry name" value="DNA-directed RNA polymerase subunit"/>
    <property type="match status" value="1"/>
</dbReference>
<evidence type="ECO:0000256" key="6">
    <source>
        <dbReference type="ARBA" id="ARBA00022695"/>
    </source>
</evidence>
<dbReference type="InterPro" id="IPR038120">
    <property type="entry name" value="Rpb1_funnel_sf"/>
</dbReference>
<dbReference type="FunFam" id="1.10.274.100:FF:000006">
    <property type="entry name" value="DNA-directed RNA polymerase subunit"/>
    <property type="match status" value="1"/>
</dbReference>
<accession>A0A1Y2F376</accession>
<evidence type="ECO:0000256" key="5">
    <source>
        <dbReference type="ARBA" id="ARBA00022679"/>
    </source>
</evidence>
<feature type="compositionally biased region" description="Acidic residues" evidence="16">
    <location>
        <begin position="1363"/>
        <end position="1373"/>
    </location>
</feature>
<dbReference type="EMBL" id="MCFI01000019">
    <property type="protein sequence ID" value="ORY77786.1"/>
    <property type="molecule type" value="Genomic_DNA"/>
</dbReference>
<evidence type="ECO:0000256" key="15">
    <source>
        <dbReference type="SAM" id="Coils"/>
    </source>
</evidence>
<comment type="function">
    <text evidence="13">DNA-dependent RNA polymerase catalyzes the transcription of DNA into RNA using the four ribonucleoside triphosphates as substrates. Largest and catalytic core component of RNA polymerase I which synthesizes ribosomal RNA precursors. Forms the polymerase active center together with the second largest subunit. A single stranded DNA template strand of the promoter is positioned within the central active site cleft of Pol I. A bridging helix emanates from RPA1 and crosses the cleft near the catalytic site and is thought to promote translocation of Pol I by acting as a ratchet that moves the RNA-DNA hybrid through the active site by switching from straight to bent conformations at each step of nucleotide addition.</text>
</comment>
<dbReference type="FunFam" id="3.30.1490.180:FF:000003">
    <property type="entry name" value="DNA-directed RNA polymerase subunit"/>
    <property type="match status" value="1"/>
</dbReference>
<dbReference type="CDD" id="cd02735">
    <property type="entry name" value="RNAP_I_Rpa1_C"/>
    <property type="match status" value="1"/>
</dbReference>
<keyword evidence="7" id="KW-0479">Metal-binding</keyword>
<dbReference type="STRING" id="56484.A0A1Y2F376"/>
<keyword evidence="5 14" id="KW-0808">Transferase</keyword>
<keyword evidence="11" id="KW-0539">Nucleus</keyword>
<dbReference type="InterPro" id="IPR047107">
    <property type="entry name" value="DNA-dir_RNA_pol1_lsu_C"/>
</dbReference>
<feature type="region of interest" description="Disordered" evidence="16">
    <location>
        <begin position="270"/>
        <end position="301"/>
    </location>
</feature>
<evidence type="ECO:0000256" key="7">
    <source>
        <dbReference type="ARBA" id="ARBA00022723"/>
    </source>
</evidence>
<dbReference type="GO" id="GO:0005736">
    <property type="term" value="C:RNA polymerase I complex"/>
    <property type="evidence" value="ECO:0007669"/>
    <property type="project" value="TreeGrafter"/>
</dbReference>
<feature type="domain" description="RNA polymerase N-terminal" evidence="17">
    <location>
        <begin position="343"/>
        <end position="678"/>
    </location>
</feature>
<dbReference type="InterPro" id="IPR044893">
    <property type="entry name" value="RNA_pol_Rpb1_clamp_domain"/>
</dbReference>
<dbReference type="Gene3D" id="1.10.274.100">
    <property type="entry name" value="RNA polymerase Rpb1, domain 3"/>
    <property type="match status" value="1"/>
</dbReference>
<dbReference type="Gene3D" id="1.10.357.120">
    <property type="match status" value="1"/>
</dbReference>
<dbReference type="RefSeq" id="XP_040723171.1">
    <property type="nucleotide sequence ID" value="XM_040871804.1"/>
</dbReference>
<organism evidence="18 19">
    <name type="scientific">Protomyces lactucae-debilis</name>
    <dbReference type="NCBI Taxonomy" id="2754530"/>
    <lineage>
        <taxon>Eukaryota</taxon>
        <taxon>Fungi</taxon>
        <taxon>Dikarya</taxon>
        <taxon>Ascomycota</taxon>
        <taxon>Taphrinomycotina</taxon>
        <taxon>Taphrinomycetes</taxon>
        <taxon>Taphrinales</taxon>
        <taxon>Protomycetaceae</taxon>
        <taxon>Protomyces</taxon>
    </lineage>
</organism>
<evidence type="ECO:0000256" key="9">
    <source>
        <dbReference type="ARBA" id="ARBA00022842"/>
    </source>
</evidence>
<dbReference type="GeneID" id="63788403"/>
<dbReference type="Gene3D" id="3.30.1490.180">
    <property type="entry name" value="RNA polymerase ii"/>
    <property type="match status" value="1"/>
</dbReference>
<gene>
    <name evidence="18" type="ORF">BCR37DRAFT_400498</name>
</gene>
<comment type="caution">
    <text evidence="18">The sequence shown here is derived from an EMBL/GenBank/DDBJ whole genome shotgun (WGS) entry which is preliminary data.</text>
</comment>
<dbReference type="FunFam" id="4.10.860.120:FF:000006">
    <property type="entry name" value="DNA-directed RNA polymerase subunit"/>
    <property type="match status" value="1"/>
</dbReference>
<evidence type="ECO:0000256" key="4">
    <source>
        <dbReference type="ARBA" id="ARBA00022478"/>
    </source>
</evidence>
<dbReference type="EC" id="2.7.7.6" evidence="14"/>
<dbReference type="Proteomes" id="UP000193685">
    <property type="component" value="Unassembled WGS sequence"/>
</dbReference>
<evidence type="ECO:0000256" key="10">
    <source>
        <dbReference type="ARBA" id="ARBA00023163"/>
    </source>
</evidence>
<evidence type="ECO:0000256" key="12">
    <source>
        <dbReference type="ARBA" id="ARBA00048552"/>
    </source>
</evidence>
<comment type="subcellular location">
    <subcellularLocation>
        <location evidence="1">Nucleus</location>
    </subcellularLocation>
</comment>
<evidence type="ECO:0000313" key="19">
    <source>
        <dbReference type="Proteomes" id="UP000193685"/>
    </source>
</evidence>
<keyword evidence="8" id="KW-0862">Zinc</keyword>
<dbReference type="InterPro" id="IPR007080">
    <property type="entry name" value="RNA_pol_Rpb1_1"/>
</dbReference>